<protein>
    <recommendedName>
        <fullName evidence="2 3">Single-stranded DNA-binding protein</fullName>
        <shortName evidence="2">SSB</shortName>
    </recommendedName>
</protein>
<dbReference type="InterPro" id="IPR012340">
    <property type="entry name" value="NA-bd_OB-fold"/>
</dbReference>
<dbReference type="InterPro" id="IPR011344">
    <property type="entry name" value="ssDNA-bd"/>
</dbReference>
<dbReference type="PROSITE" id="PS50935">
    <property type="entry name" value="SSB"/>
    <property type="match status" value="1"/>
</dbReference>
<dbReference type="CDD" id="cd04496">
    <property type="entry name" value="SSB_OBF"/>
    <property type="match status" value="1"/>
</dbReference>
<gene>
    <name evidence="5" type="ORF">FHX42_004484</name>
</gene>
<evidence type="ECO:0000256" key="2">
    <source>
        <dbReference type="HAMAP-Rule" id="MF_00984"/>
    </source>
</evidence>
<comment type="caution">
    <text evidence="2">Lacks conserved residue(s) required for the propagation of feature annotation.</text>
</comment>
<evidence type="ECO:0000313" key="6">
    <source>
        <dbReference type="Proteomes" id="UP000569329"/>
    </source>
</evidence>
<proteinExistence type="inferred from homology"/>
<comment type="subunit">
    <text evidence="2">Homotetramer.</text>
</comment>
<dbReference type="GO" id="GO:0009295">
    <property type="term" value="C:nucleoid"/>
    <property type="evidence" value="ECO:0007669"/>
    <property type="project" value="TreeGrafter"/>
</dbReference>
<evidence type="ECO:0000256" key="1">
    <source>
        <dbReference type="ARBA" id="ARBA00023125"/>
    </source>
</evidence>
<dbReference type="InterPro" id="IPR000424">
    <property type="entry name" value="Primosome_PriB/ssb"/>
</dbReference>
<dbReference type="AlphaFoldDB" id="A0A839E201"/>
<dbReference type="HAMAP" id="MF_00984">
    <property type="entry name" value="SSB"/>
    <property type="match status" value="1"/>
</dbReference>
<dbReference type="Proteomes" id="UP000569329">
    <property type="component" value="Unassembled WGS sequence"/>
</dbReference>
<dbReference type="GO" id="GO:0003697">
    <property type="term" value="F:single-stranded DNA binding"/>
    <property type="evidence" value="ECO:0007669"/>
    <property type="project" value="UniProtKB-UniRule"/>
</dbReference>
<comment type="caution">
    <text evidence="5">The sequence shown here is derived from an EMBL/GenBank/DDBJ whole genome shotgun (WGS) entry which is preliminary data.</text>
</comment>
<dbReference type="PANTHER" id="PTHR10302">
    <property type="entry name" value="SINGLE-STRANDED DNA-BINDING PROTEIN"/>
    <property type="match status" value="1"/>
</dbReference>
<reference evidence="5 6" key="1">
    <citation type="submission" date="2020-07" db="EMBL/GenBank/DDBJ databases">
        <title>Sequencing the genomes of 1000 actinobacteria strains.</title>
        <authorList>
            <person name="Klenk H.-P."/>
        </authorList>
    </citation>
    <scope>NUCLEOTIDE SEQUENCE [LARGE SCALE GENOMIC DNA]</scope>
    <source>
        <strain evidence="5 6">DSM 45975</strain>
    </source>
</reference>
<dbReference type="SUPFAM" id="SSF50249">
    <property type="entry name" value="Nucleic acid-binding proteins"/>
    <property type="match status" value="1"/>
</dbReference>
<evidence type="ECO:0000256" key="4">
    <source>
        <dbReference type="SAM" id="MobiDB-lite"/>
    </source>
</evidence>
<accession>A0A839E201</accession>
<dbReference type="GO" id="GO:0006260">
    <property type="term" value="P:DNA replication"/>
    <property type="evidence" value="ECO:0007669"/>
    <property type="project" value="InterPro"/>
</dbReference>
<feature type="region of interest" description="Disordered" evidence="4">
    <location>
        <begin position="117"/>
        <end position="150"/>
    </location>
</feature>
<organism evidence="5 6">
    <name type="scientific">Halosaccharopolyspora lacisalsi</name>
    <dbReference type="NCBI Taxonomy" id="1000566"/>
    <lineage>
        <taxon>Bacteria</taxon>
        <taxon>Bacillati</taxon>
        <taxon>Actinomycetota</taxon>
        <taxon>Actinomycetes</taxon>
        <taxon>Pseudonocardiales</taxon>
        <taxon>Pseudonocardiaceae</taxon>
        <taxon>Halosaccharopolyspora</taxon>
    </lineage>
</organism>
<dbReference type="NCBIfam" id="TIGR00621">
    <property type="entry name" value="ssb"/>
    <property type="match status" value="1"/>
</dbReference>
<dbReference type="EMBL" id="JACGWZ010000007">
    <property type="protein sequence ID" value="MBA8827100.1"/>
    <property type="molecule type" value="Genomic_DNA"/>
</dbReference>
<dbReference type="RefSeq" id="WP_182546291.1">
    <property type="nucleotide sequence ID" value="NZ_JACGWZ010000007.1"/>
</dbReference>
<dbReference type="PIRSF" id="PIRSF002070">
    <property type="entry name" value="SSB"/>
    <property type="match status" value="1"/>
</dbReference>
<dbReference type="PANTHER" id="PTHR10302:SF27">
    <property type="entry name" value="SINGLE-STRANDED DNA-BINDING PROTEIN"/>
    <property type="match status" value="1"/>
</dbReference>
<keyword evidence="1 2" id="KW-0238">DNA-binding</keyword>
<name>A0A839E201_9PSEU</name>
<evidence type="ECO:0000313" key="5">
    <source>
        <dbReference type="EMBL" id="MBA8827100.1"/>
    </source>
</evidence>
<evidence type="ECO:0000256" key="3">
    <source>
        <dbReference type="PIRNR" id="PIRNR002070"/>
    </source>
</evidence>
<dbReference type="Gene3D" id="2.40.50.140">
    <property type="entry name" value="Nucleic acid-binding proteins"/>
    <property type="match status" value="1"/>
</dbReference>
<dbReference type="Pfam" id="PF00436">
    <property type="entry name" value="SSB"/>
    <property type="match status" value="1"/>
</dbReference>
<sequence>MSGLPEVTIAGTLVADPEIKYLDSGACVANFTIAANDRRFDRDRGEWVDASATFLRCQIWRQAAEHVVESLGKGQRVLAVGALKQRSYETAEGEKRTAFELNVTELGPSLKFATATVRKAARSNNSGDADPRGSAPPAGTSAKAADEPPF</sequence>
<keyword evidence="6" id="KW-1185">Reference proteome</keyword>